<dbReference type="InterPro" id="IPR035959">
    <property type="entry name" value="RutC-like_sf"/>
</dbReference>
<protein>
    <submittedName>
        <fullName evidence="2">Enamine deaminase RidA (YjgF/YER057c/UK114 family)</fullName>
    </submittedName>
</protein>
<dbReference type="PANTHER" id="PTHR43857:SF1">
    <property type="entry name" value="YJGH FAMILY PROTEIN"/>
    <property type="match status" value="1"/>
</dbReference>
<dbReference type="PANTHER" id="PTHR43857">
    <property type="entry name" value="BLR7761 PROTEIN"/>
    <property type="match status" value="1"/>
</dbReference>
<accession>A0A2M9BVR4</accession>
<reference evidence="2 3" key="1">
    <citation type="submission" date="2017-11" db="EMBL/GenBank/DDBJ databases">
        <title>Genomic Encyclopedia of Archaeal and Bacterial Type Strains, Phase II (KMG-II): From Individual Species to Whole Genera.</title>
        <authorList>
            <person name="Goeker M."/>
        </authorList>
    </citation>
    <scope>NUCLEOTIDE SEQUENCE [LARGE SCALE GENOMIC DNA]</scope>
    <source>
        <strain evidence="2 3">DSM 25625</strain>
    </source>
</reference>
<dbReference type="SUPFAM" id="SSF55298">
    <property type="entry name" value="YjgF-like"/>
    <property type="match status" value="1"/>
</dbReference>
<gene>
    <name evidence="2" type="ORF">CLV54_1822</name>
</gene>
<evidence type="ECO:0000313" key="2">
    <source>
        <dbReference type="EMBL" id="PJJ62030.1"/>
    </source>
</evidence>
<name>A0A2M9BVR4_9MICO</name>
<dbReference type="Pfam" id="PF01042">
    <property type="entry name" value="Ribonuc_L-PSP"/>
    <property type="match status" value="1"/>
</dbReference>
<organism evidence="2 3">
    <name type="scientific">Compostimonas suwonensis</name>
    <dbReference type="NCBI Taxonomy" id="1048394"/>
    <lineage>
        <taxon>Bacteria</taxon>
        <taxon>Bacillati</taxon>
        <taxon>Actinomycetota</taxon>
        <taxon>Actinomycetes</taxon>
        <taxon>Micrococcales</taxon>
        <taxon>Microbacteriaceae</taxon>
        <taxon>Compostimonas</taxon>
    </lineage>
</organism>
<feature type="signal peptide" evidence="1">
    <location>
        <begin position="1"/>
        <end position="20"/>
    </location>
</feature>
<proteinExistence type="predicted"/>
<dbReference type="InterPro" id="IPR006175">
    <property type="entry name" value="YjgF/YER057c/UK114"/>
</dbReference>
<dbReference type="Gene3D" id="3.30.1330.40">
    <property type="entry name" value="RutC-like"/>
    <property type="match status" value="1"/>
</dbReference>
<dbReference type="Proteomes" id="UP000230161">
    <property type="component" value="Unassembled WGS sequence"/>
</dbReference>
<feature type="chain" id="PRO_5014935435" evidence="1">
    <location>
        <begin position="21"/>
        <end position="134"/>
    </location>
</feature>
<evidence type="ECO:0000313" key="3">
    <source>
        <dbReference type="Proteomes" id="UP000230161"/>
    </source>
</evidence>
<sequence length="134" mass="13652">MTHRLIRSSTLSTRAEYAYAAVVAPASALVVTAGACPLDADGAIVAPGDVRAQTQQVMANLVVSLAEAGASLTDVVKTTVYVASSDRSELGLAWEVVRDAFGDHDAPSTLLGVAVLGYEGQLVEVEAVAAIAAP</sequence>
<dbReference type="CDD" id="cd00448">
    <property type="entry name" value="YjgF_YER057c_UK114_family"/>
    <property type="match status" value="1"/>
</dbReference>
<keyword evidence="1" id="KW-0732">Signal</keyword>
<keyword evidence="3" id="KW-1185">Reference proteome</keyword>
<comment type="caution">
    <text evidence="2">The sequence shown here is derived from an EMBL/GenBank/DDBJ whole genome shotgun (WGS) entry which is preliminary data.</text>
</comment>
<dbReference type="OrthoDB" id="9803101at2"/>
<dbReference type="EMBL" id="PGFB01000003">
    <property type="protein sequence ID" value="PJJ62030.1"/>
    <property type="molecule type" value="Genomic_DNA"/>
</dbReference>
<dbReference type="AlphaFoldDB" id="A0A2M9BVR4"/>
<evidence type="ECO:0000256" key="1">
    <source>
        <dbReference type="SAM" id="SignalP"/>
    </source>
</evidence>
<dbReference type="RefSeq" id="WP_100344635.1">
    <property type="nucleotide sequence ID" value="NZ_PGFB01000003.1"/>
</dbReference>